<keyword evidence="4 7" id="KW-1133">Transmembrane helix</keyword>
<dbReference type="EMBL" id="JAODUO010000150">
    <property type="protein sequence ID" value="KAK2187925.1"/>
    <property type="molecule type" value="Genomic_DNA"/>
</dbReference>
<sequence length="207" mass="21983">MADKNPPEYPEYPDYPPPPYPGDPTGQYTQLHTPDANNVASPAPSGSPAHYPMPTAAMPVGQYDATSSADGDYIPKSVAAYGFAPHQPTGFVAAPFGPTQPHMYATSPTVVITTQPDRHVTRVAPYDKPRGYMALAVITCLCFSPLFGLLAICFAVMSDYEYTSGKVAAARRNALVSLSLSIIGIALTTIIVAIVVGSGSMHHRLRS</sequence>
<dbReference type="InterPro" id="IPR007593">
    <property type="entry name" value="CD225/Dispanin_fam"/>
</dbReference>
<keyword evidence="5 7" id="KW-0472">Membrane</keyword>
<accession>A0AAD9UG12</accession>
<comment type="subcellular location">
    <subcellularLocation>
        <location evidence="1">Membrane</location>
    </subcellularLocation>
</comment>
<dbReference type="InterPro" id="IPR051423">
    <property type="entry name" value="CD225/Dispanin"/>
</dbReference>
<evidence type="ECO:0000256" key="4">
    <source>
        <dbReference type="ARBA" id="ARBA00022989"/>
    </source>
</evidence>
<evidence type="ECO:0000256" key="1">
    <source>
        <dbReference type="ARBA" id="ARBA00004370"/>
    </source>
</evidence>
<comment type="similarity">
    <text evidence="2">Belongs to the CD225/Dispanin family.</text>
</comment>
<keyword evidence="3 7" id="KW-0812">Transmembrane</keyword>
<dbReference type="Pfam" id="PF04505">
    <property type="entry name" value="CD225"/>
    <property type="match status" value="1"/>
</dbReference>
<dbReference type="AlphaFoldDB" id="A0AAD9UG12"/>
<evidence type="ECO:0000256" key="3">
    <source>
        <dbReference type="ARBA" id="ARBA00022692"/>
    </source>
</evidence>
<gene>
    <name evidence="8" type="ORF">NP493_150g03001</name>
</gene>
<evidence type="ECO:0000256" key="2">
    <source>
        <dbReference type="ARBA" id="ARBA00006843"/>
    </source>
</evidence>
<feature type="transmembrane region" description="Helical" evidence="7">
    <location>
        <begin position="177"/>
        <end position="197"/>
    </location>
</feature>
<dbReference type="PANTHER" id="PTHR14948:SF25">
    <property type="entry name" value="DUF4190 DOMAIN-CONTAINING PROTEIN"/>
    <property type="match status" value="1"/>
</dbReference>
<evidence type="ECO:0000313" key="9">
    <source>
        <dbReference type="Proteomes" id="UP001209878"/>
    </source>
</evidence>
<keyword evidence="9" id="KW-1185">Reference proteome</keyword>
<name>A0AAD9UG12_RIDPI</name>
<evidence type="ECO:0000256" key="7">
    <source>
        <dbReference type="SAM" id="Phobius"/>
    </source>
</evidence>
<protein>
    <submittedName>
        <fullName evidence="8">Uncharacterized protein</fullName>
    </submittedName>
</protein>
<evidence type="ECO:0000256" key="5">
    <source>
        <dbReference type="ARBA" id="ARBA00023136"/>
    </source>
</evidence>
<dbReference type="GO" id="GO:0016020">
    <property type="term" value="C:membrane"/>
    <property type="evidence" value="ECO:0007669"/>
    <property type="project" value="UniProtKB-SubCell"/>
</dbReference>
<feature type="region of interest" description="Disordered" evidence="6">
    <location>
        <begin position="1"/>
        <end position="53"/>
    </location>
</feature>
<dbReference type="PANTHER" id="PTHR14948">
    <property type="entry name" value="NG5"/>
    <property type="match status" value="1"/>
</dbReference>
<comment type="caution">
    <text evidence="8">The sequence shown here is derived from an EMBL/GenBank/DDBJ whole genome shotgun (WGS) entry which is preliminary data.</text>
</comment>
<dbReference type="Proteomes" id="UP001209878">
    <property type="component" value="Unassembled WGS sequence"/>
</dbReference>
<feature type="compositionally biased region" description="Pro residues" evidence="6">
    <location>
        <begin position="7"/>
        <end position="22"/>
    </location>
</feature>
<feature type="transmembrane region" description="Helical" evidence="7">
    <location>
        <begin position="132"/>
        <end position="157"/>
    </location>
</feature>
<evidence type="ECO:0000313" key="8">
    <source>
        <dbReference type="EMBL" id="KAK2187925.1"/>
    </source>
</evidence>
<reference evidence="8" key="1">
    <citation type="journal article" date="2023" name="Mol. Biol. Evol.">
        <title>Third-Generation Sequencing Reveals the Adaptive Role of the Epigenome in Three Deep-Sea Polychaetes.</title>
        <authorList>
            <person name="Perez M."/>
            <person name="Aroh O."/>
            <person name="Sun Y."/>
            <person name="Lan Y."/>
            <person name="Juniper S.K."/>
            <person name="Young C.R."/>
            <person name="Angers B."/>
            <person name="Qian P.Y."/>
        </authorList>
    </citation>
    <scope>NUCLEOTIDE SEQUENCE</scope>
    <source>
        <strain evidence="8">R07B-5</strain>
    </source>
</reference>
<organism evidence="8 9">
    <name type="scientific">Ridgeia piscesae</name>
    <name type="common">Tubeworm</name>
    <dbReference type="NCBI Taxonomy" id="27915"/>
    <lineage>
        <taxon>Eukaryota</taxon>
        <taxon>Metazoa</taxon>
        <taxon>Spiralia</taxon>
        <taxon>Lophotrochozoa</taxon>
        <taxon>Annelida</taxon>
        <taxon>Polychaeta</taxon>
        <taxon>Sedentaria</taxon>
        <taxon>Canalipalpata</taxon>
        <taxon>Sabellida</taxon>
        <taxon>Siboglinidae</taxon>
        <taxon>Ridgeia</taxon>
    </lineage>
</organism>
<evidence type="ECO:0000256" key="6">
    <source>
        <dbReference type="SAM" id="MobiDB-lite"/>
    </source>
</evidence>
<proteinExistence type="inferred from homology"/>
<feature type="compositionally biased region" description="Polar residues" evidence="6">
    <location>
        <begin position="26"/>
        <end position="40"/>
    </location>
</feature>